<reference evidence="4" key="1">
    <citation type="journal article" date="2014" name="Genome Announc.">
        <title>Complete Genome Sequence of the Highly Transformable Pseudomonas stutzeri Strain 28a24.</title>
        <authorList>
            <person name="Smith B.A."/>
            <person name="Dougherty K.M."/>
            <person name="Baltrus D.A."/>
        </authorList>
    </citation>
    <scope>NUCLEOTIDE SEQUENCE [LARGE SCALE GENOMIC DNA]</scope>
    <source>
        <strain evidence="4">28a24</strain>
    </source>
</reference>
<dbReference type="AlphaFoldDB" id="W8R0U9"/>
<feature type="region of interest" description="Disordered" evidence="1">
    <location>
        <begin position="26"/>
        <end position="94"/>
    </location>
</feature>
<dbReference type="KEGG" id="pstt:CH92_14455"/>
<feature type="chain" id="PRO_5004912111" evidence="2">
    <location>
        <begin position="26"/>
        <end position="94"/>
    </location>
</feature>
<organism evidence="3 4">
    <name type="scientific">Stutzerimonas stutzeri</name>
    <name type="common">Pseudomonas stutzeri</name>
    <dbReference type="NCBI Taxonomy" id="316"/>
    <lineage>
        <taxon>Bacteria</taxon>
        <taxon>Pseudomonadati</taxon>
        <taxon>Pseudomonadota</taxon>
        <taxon>Gammaproteobacteria</taxon>
        <taxon>Pseudomonadales</taxon>
        <taxon>Pseudomonadaceae</taxon>
        <taxon>Stutzerimonas</taxon>
    </lineage>
</organism>
<accession>W8R0U9</accession>
<feature type="signal peptide" evidence="2">
    <location>
        <begin position="1"/>
        <end position="25"/>
    </location>
</feature>
<gene>
    <name evidence="3" type="ORF">CH92_14455</name>
</gene>
<sequence>MTTFKQNTLLAFGLFAAVQLNAALAQNEHDGHPTENAPGAKVAPHATQPKLQQNGTMPGMGHDKMMQRHGGHLGDGQMNQDMPKGAEQGQQHDH</sequence>
<dbReference type="Proteomes" id="UP000019522">
    <property type="component" value="Chromosome"/>
</dbReference>
<evidence type="ECO:0000256" key="1">
    <source>
        <dbReference type="SAM" id="MobiDB-lite"/>
    </source>
</evidence>
<name>W8R0U9_STUST</name>
<protein>
    <submittedName>
        <fullName evidence="3">Uncharacterized protein</fullName>
    </submittedName>
</protein>
<evidence type="ECO:0000313" key="4">
    <source>
        <dbReference type="Proteomes" id="UP000019522"/>
    </source>
</evidence>
<proteinExistence type="predicted"/>
<evidence type="ECO:0000256" key="2">
    <source>
        <dbReference type="SAM" id="SignalP"/>
    </source>
</evidence>
<dbReference type="RefSeq" id="WP_025242430.1">
    <property type="nucleotide sequence ID" value="NZ_CP007441.1"/>
</dbReference>
<dbReference type="PATRIC" id="fig|316.77.peg.2891"/>
<dbReference type="EMBL" id="CP007441">
    <property type="protein sequence ID" value="AHL76229.1"/>
    <property type="molecule type" value="Genomic_DNA"/>
</dbReference>
<keyword evidence="2" id="KW-0732">Signal</keyword>
<reference evidence="3 4" key="2">
    <citation type="submission" date="2014-03" db="EMBL/GenBank/DDBJ databases">
        <authorList>
            <person name="Baltrus D."/>
            <person name="Dougherty K."/>
        </authorList>
    </citation>
    <scope>NUCLEOTIDE SEQUENCE</scope>
    <source>
        <strain evidence="3 4">28a24</strain>
    </source>
</reference>
<evidence type="ECO:0000313" key="3">
    <source>
        <dbReference type="EMBL" id="AHL76229.1"/>
    </source>
</evidence>